<evidence type="ECO:0000313" key="10">
    <source>
        <dbReference type="EMBL" id="MEQ2563263.1"/>
    </source>
</evidence>
<organism evidence="10 11">
    <name type="scientific">Ventrimonas faecis</name>
    <dbReference type="NCBI Taxonomy" id="3133170"/>
    <lineage>
        <taxon>Bacteria</taxon>
        <taxon>Bacillati</taxon>
        <taxon>Bacillota</taxon>
        <taxon>Clostridia</taxon>
        <taxon>Lachnospirales</taxon>
        <taxon>Lachnospiraceae</taxon>
        <taxon>Ventrimonas</taxon>
    </lineage>
</organism>
<feature type="region of interest" description="Disordered" evidence="7">
    <location>
        <begin position="26"/>
        <end position="48"/>
    </location>
</feature>
<dbReference type="PROSITE" id="PS51257">
    <property type="entry name" value="PROKAR_LIPOPROTEIN"/>
    <property type="match status" value="1"/>
</dbReference>
<dbReference type="InterPro" id="IPR050957">
    <property type="entry name" value="BMP_lipoprotein"/>
</dbReference>
<keyword evidence="3" id="KW-1003">Cell membrane</keyword>
<dbReference type="Proteomes" id="UP001437460">
    <property type="component" value="Unassembled WGS sequence"/>
</dbReference>
<dbReference type="SUPFAM" id="SSF53822">
    <property type="entry name" value="Periplasmic binding protein-like I"/>
    <property type="match status" value="1"/>
</dbReference>
<evidence type="ECO:0000256" key="2">
    <source>
        <dbReference type="ARBA" id="ARBA00008610"/>
    </source>
</evidence>
<evidence type="ECO:0000313" key="11">
    <source>
        <dbReference type="Proteomes" id="UP001437460"/>
    </source>
</evidence>
<reference evidence="10 11" key="1">
    <citation type="submission" date="2024-03" db="EMBL/GenBank/DDBJ databases">
        <title>Human intestinal bacterial collection.</title>
        <authorList>
            <person name="Pauvert C."/>
            <person name="Hitch T.C.A."/>
            <person name="Clavel T."/>
        </authorList>
    </citation>
    <scope>NUCLEOTIDE SEQUENCE [LARGE SCALE GENOMIC DNA]</scope>
    <source>
        <strain evidence="10 11">CLA-AP-H27</strain>
    </source>
</reference>
<comment type="subcellular location">
    <subcellularLocation>
        <location evidence="1">Cell membrane</location>
        <topology evidence="1">Lipid-anchor</topology>
    </subcellularLocation>
</comment>
<feature type="chain" id="PRO_5046199572" evidence="8">
    <location>
        <begin position="24"/>
        <end position="382"/>
    </location>
</feature>
<name>A0ABV1HNU0_9FIRM</name>
<comment type="similarity">
    <text evidence="2">Belongs to the BMP lipoprotein family.</text>
</comment>
<feature type="signal peptide" evidence="8">
    <location>
        <begin position="1"/>
        <end position="23"/>
    </location>
</feature>
<gene>
    <name evidence="10" type="ORF">WMO41_08840</name>
</gene>
<evidence type="ECO:0000256" key="8">
    <source>
        <dbReference type="SAM" id="SignalP"/>
    </source>
</evidence>
<dbReference type="PANTHER" id="PTHR34296">
    <property type="entry name" value="TRANSCRIPTIONAL ACTIVATOR PROTEIN MED"/>
    <property type="match status" value="1"/>
</dbReference>
<evidence type="ECO:0000256" key="5">
    <source>
        <dbReference type="ARBA" id="ARBA00023136"/>
    </source>
</evidence>
<evidence type="ECO:0000256" key="7">
    <source>
        <dbReference type="SAM" id="MobiDB-lite"/>
    </source>
</evidence>
<comment type="caution">
    <text evidence="10">The sequence shown here is derived from an EMBL/GenBank/DDBJ whole genome shotgun (WGS) entry which is preliminary data.</text>
</comment>
<sequence>MKKMNRVAAAGMAAILAASALTACSSGNKPSETQAPEQTEVAKETDAPVADNGELKEVYVFIRDRGDLSYWDSMAEGADRSVTDYADRANVHVVETTADLQANLQAMYEAADAGADLIITASDFKDNLVEVANEFPDIAFTIISEDVIDQCENGNAYGVDFATSQAAYLGGIVAADLAKSGVIGFIGGMDESLVIQEFLWGYIQGAKAYNPDIKIVYNYVGAWNDPDTAKTQAMTQYNDAKADVIFACAGGSGNGVHNAAGEADKYVIGVDSDQSLLYADDETIQSKFATSVVKEVGNAVYNVIGEWLDNGELPYGEYEILGLADGAVGIVEGDVLNGLLSDEGKAALEAAKAGIADGSVEVKSALGKSQDEVKAFINENCQ</sequence>
<evidence type="ECO:0000256" key="3">
    <source>
        <dbReference type="ARBA" id="ARBA00022475"/>
    </source>
</evidence>
<keyword evidence="11" id="KW-1185">Reference proteome</keyword>
<dbReference type="InterPro" id="IPR028082">
    <property type="entry name" value="Peripla_BP_I"/>
</dbReference>
<dbReference type="Gene3D" id="3.40.50.2300">
    <property type="match status" value="2"/>
</dbReference>
<accession>A0ABV1HNU0</accession>
<feature type="compositionally biased region" description="Polar residues" evidence="7">
    <location>
        <begin position="26"/>
        <end position="37"/>
    </location>
</feature>
<dbReference type="PANTHER" id="PTHR34296:SF2">
    <property type="entry name" value="ABC TRANSPORTER GUANOSINE-BINDING PROTEIN NUPN"/>
    <property type="match status" value="1"/>
</dbReference>
<proteinExistence type="inferred from homology"/>
<evidence type="ECO:0000256" key="1">
    <source>
        <dbReference type="ARBA" id="ARBA00004193"/>
    </source>
</evidence>
<keyword evidence="6" id="KW-0449">Lipoprotein</keyword>
<evidence type="ECO:0000259" key="9">
    <source>
        <dbReference type="Pfam" id="PF02608"/>
    </source>
</evidence>
<evidence type="ECO:0000256" key="4">
    <source>
        <dbReference type="ARBA" id="ARBA00022729"/>
    </source>
</evidence>
<protein>
    <submittedName>
        <fullName evidence="10">BMP family ABC transporter substrate-binding protein</fullName>
    </submittedName>
</protein>
<keyword evidence="5" id="KW-0472">Membrane</keyword>
<dbReference type="InterPro" id="IPR003760">
    <property type="entry name" value="PnrA-like"/>
</dbReference>
<dbReference type="RefSeq" id="WP_349229443.1">
    <property type="nucleotide sequence ID" value="NZ_JBBMFJ010000016.1"/>
</dbReference>
<evidence type="ECO:0000256" key="6">
    <source>
        <dbReference type="ARBA" id="ARBA00023288"/>
    </source>
</evidence>
<keyword evidence="4 8" id="KW-0732">Signal</keyword>
<feature type="domain" description="ABC transporter substrate-binding protein PnrA-like" evidence="9">
    <location>
        <begin position="64"/>
        <end position="337"/>
    </location>
</feature>
<dbReference type="Pfam" id="PF02608">
    <property type="entry name" value="Bmp"/>
    <property type="match status" value="1"/>
</dbReference>
<dbReference type="EMBL" id="JBBMFJ010000016">
    <property type="protein sequence ID" value="MEQ2563263.1"/>
    <property type="molecule type" value="Genomic_DNA"/>
</dbReference>